<evidence type="ECO:0000256" key="3">
    <source>
        <dbReference type="ARBA" id="ARBA00023163"/>
    </source>
</evidence>
<organism evidence="5 6">
    <name type="scientific">Stackebrandtia endophytica</name>
    <dbReference type="NCBI Taxonomy" id="1496996"/>
    <lineage>
        <taxon>Bacteria</taxon>
        <taxon>Bacillati</taxon>
        <taxon>Actinomycetota</taxon>
        <taxon>Actinomycetes</taxon>
        <taxon>Glycomycetales</taxon>
        <taxon>Glycomycetaceae</taxon>
        <taxon>Stackebrandtia</taxon>
    </lineage>
</organism>
<evidence type="ECO:0000313" key="6">
    <source>
        <dbReference type="Proteomes" id="UP000317043"/>
    </source>
</evidence>
<evidence type="ECO:0000259" key="4">
    <source>
        <dbReference type="PROSITE" id="PS01124"/>
    </source>
</evidence>
<proteinExistence type="predicted"/>
<dbReference type="SUPFAM" id="SSF46689">
    <property type="entry name" value="Homeodomain-like"/>
    <property type="match status" value="2"/>
</dbReference>
<dbReference type="Gene3D" id="1.10.10.60">
    <property type="entry name" value="Homeodomain-like"/>
    <property type="match status" value="1"/>
</dbReference>
<dbReference type="Pfam" id="PF12852">
    <property type="entry name" value="Cupin_6"/>
    <property type="match status" value="1"/>
</dbReference>
<dbReference type="Pfam" id="PF12833">
    <property type="entry name" value="HTH_18"/>
    <property type="match status" value="1"/>
</dbReference>
<dbReference type="InterPro" id="IPR009057">
    <property type="entry name" value="Homeodomain-like_sf"/>
</dbReference>
<dbReference type="EMBL" id="VFOW01000001">
    <property type="protein sequence ID" value="TQL76672.1"/>
    <property type="molecule type" value="Genomic_DNA"/>
</dbReference>
<keyword evidence="1" id="KW-0805">Transcription regulation</keyword>
<dbReference type="InterPro" id="IPR050204">
    <property type="entry name" value="AraC_XylS_family_regulators"/>
</dbReference>
<evidence type="ECO:0000256" key="1">
    <source>
        <dbReference type="ARBA" id="ARBA00023015"/>
    </source>
</evidence>
<sequence length="316" mass="34649">MDTLRNPTDRLGRVLHRLRMRGTFYSRADLGEPWALDMPVIPDSVSFHVLTSGTCWLTVPNIEPVELRTGDLALVPHGAGHQLSSHPDAGPAARVDLLPQEYLNPHYSTLQYGGTGRRSRLICGIVAFDEPAARQLLRQLPAVVLVGGPAIPASTAIRDTLRLMSTELEYLRPGGEAVATRLADILIVQAIRAWLEQDSAAQTGWLRAIQDPRIGGALDAIHSEPGGDWNLERLAQRASMSRSTFAARFHELVGEPPMSYVTRWRMNLAHSRLLDSDVTVAKLAGELGYRSEASFHRAFSRTIGQTPGDVRSGRSA</sequence>
<keyword evidence="3" id="KW-0804">Transcription</keyword>
<keyword evidence="6" id="KW-1185">Reference proteome</keyword>
<dbReference type="Proteomes" id="UP000317043">
    <property type="component" value="Unassembled WGS sequence"/>
</dbReference>
<dbReference type="PANTHER" id="PTHR46796:SF7">
    <property type="entry name" value="ARAC FAMILY TRANSCRIPTIONAL REGULATOR"/>
    <property type="match status" value="1"/>
</dbReference>
<comment type="caution">
    <text evidence="5">The sequence shown here is derived from an EMBL/GenBank/DDBJ whole genome shotgun (WGS) entry which is preliminary data.</text>
</comment>
<dbReference type="InParanoid" id="A0A543AVV6"/>
<gene>
    <name evidence="5" type="ORF">FB566_2207</name>
</gene>
<evidence type="ECO:0000313" key="5">
    <source>
        <dbReference type="EMBL" id="TQL76672.1"/>
    </source>
</evidence>
<dbReference type="InterPro" id="IPR032783">
    <property type="entry name" value="AraC_lig"/>
</dbReference>
<feature type="domain" description="HTH araC/xylS-type" evidence="4">
    <location>
        <begin position="215"/>
        <end position="313"/>
    </location>
</feature>
<dbReference type="PROSITE" id="PS01124">
    <property type="entry name" value="HTH_ARAC_FAMILY_2"/>
    <property type="match status" value="1"/>
</dbReference>
<dbReference type="GO" id="GO:0043565">
    <property type="term" value="F:sequence-specific DNA binding"/>
    <property type="evidence" value="ECO:0007669"/>
    <property type="project" value="InterPro"/>
</dbReference>
<dbReference type="AlphaFoldDB" id="A0A543AVV6"/>
<reference evidence="5 6" key="1">
    <citation type="submission" date="2019-06" db="EMBL/GenBank/DDBJ databases">
        <title>Sequencing the genomes of 1000 actinobacteria strains.</title>
        <authorList>
            <person name="Klenk H.-P."/>
        </authorList>
    </citation>
    <scope>NUCLEOTIDE SEQUENCE [LARGE SCALE GENOMIC DNA]</scope>
    <source>
        <strain evidence="5 6">DSM 45928</strain>
    </source>
</reference>
<dbReference type="InterPro" id="IPR018060">
    <property type="entry name" value="HTH_AraC"/>
</dbReference>
<protein>
    <submittedName>
        <fullName evidence="5">AraC-like DNA-binding protein</fullName>
    </submittedName>
</protein>
<accession>A0A543AVV6</accession>
<dbReference type="SMART" id="SM00342">
    <property type="entry name" value="HTH_ARAC"/>
    <property type="match status" value="1"/>
</dbReference>
<dbReference type="RefSeq" id="WP_211347640.1">
    <property type="nucleotide sequence ID" value="NZ_JBHTGS010000001.1"/>
</dbReference>
<dbReference type="GO" id="GO:0003700">
    <property type="term" value="F:DNA-binding transcription factor activity"/>
    <property type="evidence" value="ECO:0007669"/>
    <property type="project" value="InterPro"/>
</dbReference>
<evidence type="ECO:0000256" key="2">
    <source>
        <dbReference type="ARBA" id="ARBA00023125"/>
    </source>
</evidence>
<name>A0A543AVV6_9ACTN</name>
<dbReference type="PANTHER" id="PTHR46796">
    <property type="entry name" value="HTH-TYPE TRANSCRIPTIONAL ACTIVATOR RHAS-RELATED"/>
    <property type="match status" value="1"/>
</dbReference>
<keyword evidence="2 5" id="KW-0238">DNA-binding</keyword>